<feature type="signal peptide" evidence="1">
    <location>
        <begin position="1"/>
        <end position="24"/>
    </location>
</feature>
<accession>A0ABS2DS19</accession>
<dbReference type="EMBL" id="JACJJC010000008">
    <property type="protein sequence ID" value="MBM6704130.1"/>
    <property type="molecule type" value="Genomic_DNA"/>
</dbReference>
<evidence type="ECO:0000313" key="3">
    <source>
        <dbReference type="Proteomes" id="UP000715095"/>
    </source>
</evidence>
<keyword evidence="3" id="KW-1185">Reference proteome</keyword>
<evidence type="ECO:0000256" key="1">
    <source>
        <dbReference type="SAM" id="SignalP"/>
    </source>
</evidence>
<proteinExistence type="predicted"/>
<sequence length="118" mass="12391">MSAKIRCLLLVSAAALLLGGCASQSGHNTGDAMSGPGGRDPLLDAPYRAQMTCVSQTPVTVLSRAKETVFACSDIGVSATLDELRDAGWRLVALNIGEDQESDSHVGFPVTITIRKLF</sequence>
<organism evidence="2 3">
    <name type="scientific">Sutterella massiliensis</name>
    <dbReference type="NCBI Taxonomy" id="1816689"/>
    <lineage>
        <taxon>Bacteria</taxon>
        <taxon>Pseudomonadati</taxon>
        <taxon>Pseudomonadota</taxon>
        <taxon>Betaproteobacteria</taxon>
        <taxon>Burkholderiales</taxon>
        <taxon>Sutterellaceae</taxon>
        <taxon>Sutterella</taxon>
    </lineage>
</organism>
<dbReference type="Proteomes" id="UP000715095">
    <property type="component" value="Unassembled WGS sequence"/>
</dbReference>
<name>A0ABS2DS19_9BURK</name>
<protein>
    <recommendedName>
        <fullName evidence="4">DUF4177 domain-containing protein</fullName>
    </recommendedName>
</protein>
<evidence type="ECO:0008006" key="4">
    <source>
        <dbReference type="Google" id="ProtNLM"/>
    </source>
</evidence>
<gene>
    <name evidence="2" type="ORF">H6A60_06480</name>
</gene>
<dbReference type="RefSeq" id="WP_205102602.1">
    <property type="nucleotide sequence ID" value="NZ_JACJJC010000008.1"/>
</dbReference>
<keyword evidence="1" id="KW-0732">Signal</keyword>
<reference evidence="2 3" key="1">
    <citation type="journal article" date="2021" name="Sci. Rep.">
        <title>The distribution of antibiotic resistance genes in chicken gut microbiota commensals.</title>
        <authorList>
            <person name="Juricova H."/>
            <person name="Matiasovicova J."/>
            <person name="Kubasova T."/>
            <person name="Cejkova D."/>
            <person name="Rychlik I."/>
        </authorList>
    </citation>
    <scope>NUCLEOTIDE SEQUENCE [LARGE SCALE GENOMIC DNA]</scope>
    <source>
        <strain evidence="2 3">An829</strain>
    </source>
</reference>
<evidence type="ECO:0000313" key="2">
    <source>
        <dbReference type="EMBL" id="MBM6704130.1"/>
    </source>
</evidence>
<dbReference type="PROSITE" id="PS51257">
    <property type="entry name" value="PROKAR_LIPOPROTEIN"/>
    <property type="match status" value="1"/>
</dbReference>
<feature type="chain" id="PRO_5046817353" description="DUF4177 domain-containing protein" evidence="1">
    <location>
        <begin position="25"/>
        <end position="118"/>
    </location>
</feature>
<comment type="caution">
    <text evidence="2">The sequence shown here is derived from an EMBL/GenBank/DDBJ whole genome shotgun (WGS) entry which is preliminary data.</text>
</comment>